<organism evidence="3 4">
    <name type="scientific">Pseudomonas cichorii</name>
    <dbReference type="NCBI Taxonomy" id="36746"/>
    <lineage>
        <taxon>Bacteria</taxon>
        <taxon>Pseudomonadati</taxon>
        <taxon>Pseudomonadota</taxon>
        <taxon>Gammaproteobacteria</taxon>
        <taxon>Pseudomonadales</taxon>
        <taxon>Pseudomonadaceae</taxon>
        <taxon>Pseudomonas</taxon>
    </lineage>
</organism>
<dbReference type="GeneID" id="45543263"/>
<proteinExistence type="predicted"/>
<dbReference type="RefSeq" id="WP_025260810.1">
    <property type="nucleotide sequence ID" value="NZ_BLVX01000006.1"/>
</dbReference>
<name>A0A3M4VXG8_PSECI</name>
<evidence type="ECO:0000313" key="3">
    <source>
        <dbReference type="EMBL" id="RMR56425.1"/>
    </source>
</evidence>
<evidence type="ECO:0000313" key="2">
    <source>
        <dbReference type="EMBL" id="GFM92651.1"/>
    </source>
</evidence>
<dbReference type="Proteomes" id="UP000614982">
    <property type="component" value="Unassembled WGS sequence"/>
</dbReference>
<feature type="domain" description="DUF6966" evidence="1">
    <location>
        <begin position="20"/>
        <end position="66"/>
    </location>
</feature>
<dbReference type="InterPro" id="IPR054239">
    <property type="entry name" value="DUF6966"/>
</dbReference>
<reference evidence="3 4" key="1">
    <citation type="submission" date="2018-08" db="EMBL/GenBank/DDBJ databases">
        <title>Recombination of ecologically and evolutionarily significant loci maintains genetic cohesion in the Pseudomonas syringae species complex.</title>
        <authorList>
            <person name="Dillon M."/>
            <person name="Thakur S."/>
            <person name="Almeida R.N.D."/>
            <person name="Weir B.S."/>
            <person name="Guttman D.S."/>
        </authorList>
    </citation>
    <scope>NUCLEOTIDE SEQUENCE [LARGE SCALE GENOMIC DNA]</scope>
    <source>
        <strain evidence="3 4">ICMP 6917</strain>
    </source>
</reference>
<reference evidence="2 5" key="2">
    <citation type="submission" date="2020-05" db="EMBL/GenBank/DDBJ databases">
        <title>Genetic diversity of Pseudomonas cichorii.</title>
        <authorList>
            <person name="Tani S."/>
            <person name="Yagi H."/>
            <person name="Hashimoto S."/>
            <person name="Iiyama K."/>
            <person name="Furuya N."/>
        </authorList>
    </citation>
    <scope>NUCLEOTIDE SEQUENCE [LARGE SCALE GENOMIC DNA]</scope>
    <source>
        <strain evidence="2 5">LMG 2162</strain>
    </source>
</reference>
<dbReference type="OrthoDB" id="1449298at2"/>
<evidence type="ECO:0000313" key="4">
    <source>
        <dbReference type="Proteomes" id="UP000278332"/>
    </source>
</evidence>
<dbReference type="AlphaFoldDB" id="A0A3M4VXG8"/>
<accession>A0A3M4VXG8</accession>
<dbReference type="Proteomes" id="UP000278332">
    <property type="component" value="Unassembled WGS sequence"/>
</dbReference>
<comment type="caution">
    <text evidence="3">The sequence shown here is derived from an EMBL/GenBank/DDBJ whole genome shotgun (WGS) entry which is preliminary data.</text>
</comment>
<protein>
    <recommendedName>
        <fullName evidence="1">DUF6966 domain-containing protein</fullName>
    </recommendedName>
</protein>
<dbReference type="EMBL" id="RBRY01000094">
    <property type="protein sequence ID" value="RMR56425.1"/>
    <property type="molecule type" value="Genomic_DNA"/>
</dbReference>
<evidence type="ECO:0000313" key="5">
    <source>
        <dbReference type="Proteomes" id="UP000614982"/>
    </source>
</evidence>
<keyword evidence="5" id="KW-1185">Reference proteome</keyword>
<evidence type="ECO:0000259" key="1">
    <source>
        <dbReference type="Pfam" id="PF22294"/>
    </source>
</evidence>
<dbReference type="Pfam" id="PF22294">
    <property type="entry name" value="DUF6966"/>
    <property type="match status" value="1"/>
</dbReference>
<dbReference type="EMBL" id="BLWA01000006">
    <property type="protein sequence ID" value="GFM92651.1"/>
    <property type="molecule type" value="Genomic_DNA"/>
</dbReference>
<gene>
    <name evidence="3" type="ORF">ALP84_04184</name>
    <name evidence="2" type="ORF">PSCICP_26230</name>
</gene>
<sequence>MSTKTEELISVLDELVAVLESDGEEHWSQWMSDARARLADSDSSGITKLRSAYGGMGSFNDLMLGQSYRDGVLCWKPGYGELNQRFYRLRDDVARLVSEVDGV</sequence>